<proteinExistence type="inferred from homology"/>
<name>A0A3G2UR63_SPHYA</name>
<dbReference type="GO" id="GO:0004519">
    <property type="term" value="F:endonuclease activity"/>
    <property type="evidence" value="ECO:0007669"/>
    <property type="project" value="UniProtKB-KW"/>
</dbReference>
<keyword evidence="2" id="KW-0680">Restriction system</keyword>
<dbReference type="GO" id="GO:0009307">
    <property type="term" value="P:DNA restriction-modification system"/>
    <property type="evidence" value="ECO:0007669"/>
    <property type="project" value="UniProtKB-KW"/>
</dbReference>
<dbReference type="RefSeq" id="WP_122129751.1">
    <property type="nucleotide sequence ID" value="NZ_CP033230.1"/>
</dbReference>
<organism evidence="5 6">
    <name type="scientific">Sphingobium yanoikuyae</name>
    <name type="common">Sphingomonas yanoikuyae</name>
    <dbReference type="NCBI Taxonomy" id="13690"/>
    <lineage>
        <taxon>Bacteria</taxon>
        <taxon>Pseudomonadati</taxon>
        <taxon>Pseudomonadota</taxon>
        <taxon>Alphaproteobacteria</taxon>
        <taxon>Sphingomonadales</taxon>
        <taxon>Sphingomonadaceae</taxon>
        <taxon>Sphingobium</taxon>
    </lineage>
</organism>
<keyword evidence="5" id="KW-0255">Endonuclease</keyword>
<evidence type="ECO:0000259" key="4">
    <source>
        <dbReference type="Pfam" id="PF01420"/>
    </source>
</evidence>
<accession>A0A3G2UR63</accession>
<dbReference type="InterPro" id="IPR044946">
    <property type="entry name" value="Restrct_endonuc_typeI_TRD_sf"/>
</dbReference>
<feature type="domain" description="Type I restriction modification DNA specificity" evidence="4">
    <location>
        <begin position="3"/>
        <end position="177"/>
    </location>
</feature>
<dbReference type="CDD" id="cd17273">
    <property type="entry name" value="RMtype1_S_EcoJA69PI-TRD1-CR1_like"/>
    <property type="match status" value="1"/>
</dbReference>
<evidence type="ECO:0000313" key="5">
    <source>
        <dbReference type="EMBL" id="AYO77463.1"/>
    </source>
</evidence>
<evidence type="ECO:0000256" key="1">
    <source>
        <dbReference type="ARBA" id="ARBA00010923"/>
    </source>
</evidence>
<dbReference type="REBASE" id="276371">
    <property type="entry name" value="S.SyaF8ORF11620P"/>
</dbReference>
<sequence>MSWPQFEIKEVARVVGGATPKSGESTYWDGDIDWVTPKDLADLDSKFIDGTPRKITQAGLRSCSAERLPTGSVLFSSRAPIGHIAINSTPMATNQGFKSFIPGPDLDASFLYWWLDANRERLQAMGNGATFKEVSKAVVERIVVPVPPLPEQRRIAAILDQADALRRLRRRSLTELENLGRSIFAELLGEDLKCEGFLSLGEFADIQIGYPFKSNLYSSDDNGISLCRGANVLPDTVDWSDHARYPRDLAENHIAFELRDGDVVLAMDRPWISSGFKVASVQKRDLPALLVQRVARLRSKEDFDRRFLFHLTRSDQFQRHCRPTETTVPHISPVEIRNFMFHLPNEHKRRAFDSAISQVDEAKSVAQEHFDLHQKMFASLQYRAFRGEL</sequence>
<dbReference type="SUPFAM" id="SSF116734">
    <property type="entry name" value="DNA methylase specificity domain"/>
    <property type="match status" value="2"/>
</dbReference>
<dbReference type="InterPro" id="IPR000055">
    <property type="entry name" value="Restrct_endonuc_typeI_TRD"/>
</dbReference>
<dbReference type="PANTHER" id="PTHR30408:SF12">
    <property type="entry name" value="TYPE I RESTRICTION ENZYME MJAVIII SPECIFICITY SUBUNIT"/>
    <property type="match status" value="1"/>
</dbReference>
<keyword evidence="3" id="KW-0238">DNA-binding</keyword>
<protein>
    <submittedName>
        <fullName evidence="5">Restriction endonuclease subunit S</fullName>
    </submittedName>
</protein>
<keyword evidence="5" id="KW-0378">Hydrolase</keyword>
<dbReference type="InterPro" id="IPR052021">
    <property type="entry name" value="Type-I_RS_S_subunit"/>
</dbReference>
<evidence type="ECO:0000256" key="2">
    <source>
        <dbReference type="ARBA" id="ARBA00022747"/>
    </source>
</evidence>
<dbReference type="GO" id="GO:0003677">
    <property type="term" value="F:DNA binding"/>
    <property type="evidence" value="ECO:0007669"/>
    <property type="project" value="UniProtKB-KW"/>
</dbReference>
<reference evidence="5 6" key="1">
    <citation type="submission" date="2018-10" db="EMBL/GenBank/DDBJ databases">
        <title>Characterization and genome analysis of a novel bacterium Sphingobium yanoikuyae SJTF8 capable of degrading PAHs.</title>
        <authorList>
            <person name="Yin C."/>
            <person name="Xiong W."/>
            <person name="Liang R."/>
        </authorList>
    </citation>
    <scope>NUCLEOTIDE SEQUENCE [LARGE SCALE GENOMIC DNA]</scope>
    <source>
        <strain evidence="5 6">SJTF8</strain>
    </source>
</reference>
<keyword evidence="5" id="KW-0540">Nuclease</keyword>
<gene>
    <name evidence="5" type="ORF">EBF16_11615</name>
</gene>
<dbReference type="Gene3D" id="3.90.220.20">
    <property type="entry name" value="DNA methylase specificity domains"/>
    <property type="match status" value="2"/>
</dbReference>
<dbReference type="Proteomes" id="UP000280708">
    <property type="component" value="Chromosome"/>
</dbReference>
<dbReference type="Pfam" id="PF01420">
    <property type="entry name" value="Methylase_S"/>
    <property type="match status" value="1"/>
</dbReference>
<dbReference type="CDD" id="cd17259">
    <property type="entry name" value="RMtype1_S_StySKI-TRD2-CR2_like"/>
    <property type="match status" value="1"/>
</dbReference>
<dbReference type="PANTHER" id="PTHR30408">
    <property type="entry name" value="TYPE-1 RESTRICTION ENZYME ECOKI SPECIFICITY PROTEIN"/>
    <property type="match status" value="1"/>
</dbReference>
<dbReference type="AlphaFoldDB" id="A0A3G2UR63"/>
<evidence type="ECO:0000256" key="3">
    <source>
        <dbReference type="ARBA" id="ARBA00023125"/>
    </source>
</evidence>
<dbReference type="EMBL" id="CP033230">
    <property type="protein sequence ID" value="AYO77463.1"/>
    <property type="molecule type" value="Genomic_DNA"/>
</dbReference>
<evidence type="ECO:0000313" key="6">
    <source>
        <dbReference type="Proteomes" id="UP000280708"/>
    </source>
</evidence>
<comment type="similarity">
    <text evidence="1">Belongs to the type-I restriction system S methylase family.</text>
</comment>